<dbReference type="RefSeq" id="WP_149848861.1">
    <property type="nucleotide sequence ID" value="NZ_VUOB01000012.1"/>
</dbReference>
<dbReference type="Proteomes" id="UP000323454">
    <property type="component" value="Unassembled WGS sequence"/>
</dbReference>
<dbReference type="Gene3D" id="3.40.47.10">
    <property type="match status" value="1"/>
</dbReference>
<dbReference type="InterPro" id="IPR016039">
    <property type="entry name" value="Thiolase-like"/>
</dbReference>
<name>A0A5B2XK07_9PSEU</name>
<proteinExistence type="predicted"/>
<reference evidence="1 2" key="1">
    <citation type="submission" date="2019-09" db="EMBL/GenBank/DDBJ databases">
        <title>Goodfellowia gen. nov., a new genus of the Pseudonocardineae related to Actinoalloteichus, containing Goodfellowia coeruleoviolacea gen. nov., comb. nov. gen. nov., comb. nov.</title>
        <authorList>
            <person name="Labeda D."/>
        </authorList>
    </citation>
    <scope>NUCLEOTIDE SEQUENCE [LARGE SCALE GENOMIC DNA]</scope>
    <source>
        <strain evidence="1 2">AN110305</strain>
    </source>
</reference>
<keyword evidence="2" id="KW-1185">Reference proteome</keyword>
<dbReference type="OrthoDB" id="3539120at2"/>
<dbReference type="SUPFAM" id="SSF53901">
    <property type="entry name" value="Thiolase-like"/>
    <property type="match status" value="1"/>
</dbReference>
<sequence length="266" mass="27363">MTGLALRGASAVRAPQGSGYRADPAALDFLRDLVEPFGEKVNEDLLASGAGVSHRDLTDRLTEDEVVLGSAPQLVIVAHALPDVLPFTAVAPYLSKRLGATATSFAVASQGLAAPFTALRIAAAFHRAGRCGEAVIAVLEQTTLATPFSLGGDTPLVDSGVALVFGAGDGPSVTAVTAGSSVGAAVGAHANDQDTLVVLGPWADRAELPDGPAVHQVAPGSYCTSVWLALAEHWSAWRQRHRRILLCDTDPRTGRSHVAMFGTAGG</sequence>
<evidence type="ECO:0000313" key="1">
    <source>
        <dbReference type="EMBL" id="KAA2264198.1"/>
    </source>
</evidence>
<protein>
    <recommendedName>
        <fullName evidence="3">Beta-ketoacyl synthase, N-terminal domain</fullName>
    </recommendedName>
</protein>
<dbReference type="EMBL" id="VUOB01000012">
    <property type="protein sequence ID" value="KAA2264198.1"/>
    <property type="molecule type" value="Genomic_DNA"/>
</dbReference>
<accession>A0A5B2XK07</accession>
<organism evidence="1 2">
    <name type="scientific">Solihabitans fulvus</name>
    <dbReference type="NCBI Taxonomy" id="1892852"/>
    <lineage>
        <taxon>Bacteria</taxon>
        <taxon>Bacillati</taxon>
        <taxon>Actinomycetota</taxon>
        <taxon>Actinomycetes</taxon>
        <taxon>Pseudonocardiales</taxon>
        <taxon>Pseudonocardiaceae</taxon>
        <taxon>Solihabitans</taxon>
    </lineage>
</organism>
<gene>
    <name evidence="1" type="ORF">F0L68_08130</name>
</gene>
<comment type="caution">
    <text evidence="1">The sequence shown here is derived from an EMBL/GenBank/DDBJ whole genome shotgun (WGS) entry which is preliminary data.</text>
</comment>
<dbReference type="GO" id="GO:0016746">
    <property type="term" value="F:acyltransferase activity"/>
    <property type="evidence" value="ECO:0007669"/>
    <property type="project" value="InterPro"/>
</dbReference>
<reference evidence="1 2" key="2">
    <citation type="submission" date="2019-09" db="EMBL/GenBank/DDBJ databases">
        <authorList>
            <person name="Jin C."/>
        </authorList>
    </citation>
    <scope>NUCLEOTIDE SEQUENCE [LARGE SCALE GENOMIC DNA]</scope>
    <source>
        <strain evidence="1 2">AN110305</strain>
    </source>
</reference>
<evidence type="ECO:0008006" key="3">
    <source>
        <dbReference type="Google" id="ProtNLM"/>
    </source>
</evidence>
<evidence type="ECO:0000313" key="2">
    <source>
        <dbReference type="Proteomes" id="UP000323454"/>
    </source>
</evidence>
<dbReference type="AlphaFoldDB" id="A0A5B2XK07"/>